<dbReference type="InterPro" id="IPR017853">
    <property type="entry name" value="GH"/>
</dbReference>
<feature type="signal peptide" evidence="1">
    <location>
        <begin position="1"/>
        <end position="15"/>
    </location>
</feature>
<dbReference type="PROSITE" id="PS51910">
    <property type="entry name" value="GH18_2"/>
    <property type="match status" value="1"/>
</dbReference>
<dbReference type="Gene3D" id="3.20.20.80">
    <property type="entry name" value="Glycosidases"/>
    <property type="match status" value="1"/>
</dbReference>
<dbReference type="InterPro" id="IPR029070">
    <property type="entry name" value="Chitinase_insertion_sf"/>
</dbReference>
<feature type="chain" id="PRO_5013175878" evidence="1">
    <location>
        <begin position="16"/>
        <end position="414"/>
    </location>
</feature>
<dbReference type="STRING" id="436010.A0A166DFB6"/>
<name>A0A166DFB6_9AGAM</name>
<dbReference type="InterPro" id="IPR011583">
    <property type="entry name" value="Chitinase_II/V-like_cat"/>
</dbReference>
<keyword evidence="3" id="KW-0378">Hydrolase</keyword>
<protein>
    <submittedName>
        <fullName evidence="3">Glycoside hydrolase family 18 protein</fullName>
    </submittedName>
</protein>
<organism evidence="3">
    <name type="scientific">Athelia psychrophila</name>
    <dbReference type="NCBI Taxonomy" id="1759441"/>
    <lineage>
        <taxon>Eukaryota</taxon>
        <taxon>Fungi</taxon>
        <taxon>Dikarya</taxon>
        <taxon>Basidiomycota</taxon>
        <taxon>Agaricomycotina</taxon>
        <taxon>Agaricomycetes</taxon>
        <taxon>Agaricomycetidae</taxon>
        <taxon>Atheliales</taxon>
        <taxon>Atheliaceae</taxon>
        <taxon>Athelia</taxon>
    </lineage>
</organism>
<dbReference type="SUPFAM" id="SSF54556">
    <property type="entry name" value="Chitinase insertion domain"/>
    <property type="match status" value="1"/>
</dbReference>
<dbReference type="GO" id="GO:0005975">
    <property type="term" value="P:carbohydrate metabolic process"/>
    <property type="evidence" value="ECO:0007669"/>
    <property type="project" value="InterPro"/>
</dbReference>
<keyword evidence="1" id="KW-0732">Signal</keyword>
<dbReference type="SUPFAM" id="SSF51445">
    <property type="entry name" value="(Trans)glycosidases"/>
    <property type="match status" value="1"/>
</dbReference>
<dbReference type="GO" id="GO:0005576">
    <property type="term" value="C:extracellular region"/>
    <property type="evidence" value="ECO:0007669"/>
    <property type="project" value="TreeGrafter"/>
</dbReference>
<evidence type="ECO:0000256" key="1">
    <source>
        <dbReference type="SAM" id="SignalP"/>
    </source>
</evidence>
<dbReference type="SMART" id="SM00636">
    <property type="entry name" value="Glyco_18"/>
    <property type="match status" value="1"/>
</dbReference>
<dbReference type="GO" id="GO:0008061">
    <property type="term" value="F:chitin binding"/>
    <property type="evidence" value="ECO:0007669"/>
    <property type="project" value="InterPro"/>
</dbReference>
<sequence>MVLSWLCFAAASTCALVISPSTATAGIGTGNTSAMVATAWYAGWHGDDFPLANVSWAKYTSMIYAFAETTTDVSQISLEDSDQDLLPLFVQAAHDNNVMAILSVGGWSGSQYFSTAVATPENQTLFVQAALALVQNYSLDGLEFDWEYPNKQGVGCNTISADDSANFLSFLQALRQAPGGANLTLSAAVSITPFVGPDGTPMSDVSEFAKVLNYIEVMNYDVWGSWSASVGPNAPLNDTCAPPSDQEGSAVSAVQAWTSANFPANQIILGVASYGHSFSVPQTTAVAADVIAPYPAFSPAQPAGDSWDGVAGIDQCGNPVAAGGIFDFWGLVDGGFLNANGTSAPGIDYLYDNCSQTPYVYNPTSQVMVAYDDATSFTAKGQFIVDAGLAGFAMWEAGGDLGDILLDAIKTPLA</sequence>
<dbReference type="GO" id="GO:0006032">
    <property type="term" value="P:chitin catabolic process"/>
    <property type="evidence" value="ECO:0007669"/>
    <property type="project" value="TreeGrafter"/>
</dbReference>
<dbReference type="Gene3D" id="3.10.50.10">
    <property type="match status" value="1"/>
</dbReference>
<dbReference type="PANTHER" id="PTHR11177:SF317">
    <property type="entry name" value="CHITINASE 12-RELATED"/>
    <property type="match status" value="1"/>
</dbReference>
<accession>A0A166DFB6</accession>
<dbReference type="AlphaFoldDB" id="A0A166DFB6"/>
<evidence type="ECO:0000313" key="3">
    <source>
        <dbReference type="EMBL" id="KZP14641.1"/>
    </source>
</evidence>
<dbReference type="EMBL" id="KV417614">
    <property type="protein sequence ID" value="KZP14641.1"/>
    <property type="molecule type" value="Genomic_DNA"/>
</dbReference>
<dbReference type="PANTHER" id="PTHR11177">
    <property type="entry name" value="CHITINASE"/>
    <property type="match status" value="1"/>
</dbReference>
<reference evidence="3" key="1">
    <citation type="journal article" date="2016" name="Mol. Biol. Evol.">
        <title>Comparative Genomics of Early-Diverging Mushroom-Forming Fungi Provides Insights into the Origins of Lignocellulose Decay Capabilities.</title>
        <authorList>
            <person name="Nagy L.G."/>
            <person name="Riley R."/>
            <person name="Tritt A."/>
            <person name="Adam C."/>
            <person name="Daum C."/>
            <person name="Floudas D."/>
            <person name="Sun H."/>
            <person name="Yadav J.S."/>
            <person name="Pangilinan J."/>
            <person name="Larsson K.H."/>
            <person name="Matsuura K."/>
            <person name="Barry K."/>
            <person name="Labutti K."/>
            <person name="Kuo R."/>
            <person name="Ohm R.A."/>
            <person name="Bhattacharya S.S."/>
            <person name="Shirouzu T."/>
            <person name="Yoshinaga Y."/>
            <person name="Martin F.M."/>
            <person name="Grigoriev I.V."/>
            <person name="Hibbett D.S."/>
        </authorList>
    </citation>
    <scope>NUCLEOTIDE SEQUENCE [LARGE SCALE GENOMIC DNA]</scope>
    <source>
        <strain evidence="3">CBS 109695</strain>
    </source>
</reference>
<proteinExistence type="predicted"/>
<dbReference type="Pfam" id="PF00704">
    <property type="entry name" value="Glyco_hydro_18"/>
    <property type="match status" value="1"/>
</dbReference>
<dbReference type="GO" id="GO:0004568">
    <property type="term" value="F:chitinase activity"/>
    <property type="evidence" value="ECO:0007669"/>
    <property type="project" value="TreeGrafter"/>
</dbReference>
<evidence type="ECO:0000259" key="2">
    <source>
        <dbReference type="PROSITE" id="PS51910"/>
    </source>
</evidence>
<feature type="domain" description="GH18" evidence="2">
    <location>
        <begin position="31"/>
        <end position="414"/>
    </location>
</feature>
<dbReference type="OrthoDB" id="73875at2759"/>
<gene>
    <name evidence="3" type="ORF">FIBSPDRAFT_833813</name>
</gene>
<dbReference type="InterPro" id="IPR050314">
    <property type="entry name" value="Glycosyl_Hydrlase_18"/>
</dbReference>
<dbReference type="InterPro" id="IPR001223">
    <property type="entry name" value="Glyco_hydro18_cat"/>
</dbReference>